<dbReference type="Pfam" id="PF00156">
    <property type="entry name" value="Pribosyltran"/>
    <property type="match status" value="1"/>
</dbReference>
<dbReference type="PANTHER" id="PTHR47505:SF1">
    <property type="entry name" value="DNA UTILIZATION PROTEIN YHGH"/>
    <property type="match status" value="1"/>
</dbReference>
<accession>A0A7C2XEZ8</accession>
<dbReference type="Gene3D" id="3.40.50.2020">
    <property type="match status" value="1"/>
</dbReference>
<dbReference type="CDD" id="cd06223">
    <property type="entry name" value="PRTases_typeI"/>
    <property type="match status" value="1"/>
</dbReference>
<dbReference type="EMBL" id="DSDS01000009">
    <property type="protein sequence ID" value="HET97169.1"/>
    <property type="molecule type" value="Genomic_DNA"/>
</dbReference>
<evidence type="ECO:0000256" key="1">
    <source>
        <dbReference type="ARBA" id="ARBA00008007"/>
    </source>
</evidence>
<gene>
    <name evidence="4" type="ORF">ENN98_00400</name>
</gene>
<proteinExistence type="inferred from homology"/>
<evidence type="ECO:0000259" key="3">
    <source>
        <dbReference type="Pfam" id="PF18912"/>
    </source>
</evidence>
<dbReference type="InterPro" id="IPR044005">
    <property type="entry name" value="DZR_2"/>
</dbReference>
<evidence type="ECO:0000313" key="4">
    <source>
        <dbReference type="EMBL" id="HET97169.1"/>
    </source>
</evidence>
<dbReference type="InterPro" id="IPR029057">
    <property type="entry name" value="PRTase-like"/>
</dbReference>
<dbReference type="PANTHER" id="PTHR47505">
    <property type="entry name" value="DNA UTILIZATION PROTEIN YHGH"/>
    <property type="match status" value="1"/>
</dbReference>
<feature type="domain" description="Double zinc ribbon" evidence="3">
    <location>
        <begin position="31"/>
        <end position="91"/>
    </location>
</feature>
<evidence type="ECO:0000259" key="2">
    <source>
        <dbReference type="Pfam" id="PF00156"/>
    </source>
</evidence>
<comment type="caution">
    <text evidence="4">The sequence shown here is derived from an EMBL/GenBank/DDBJ whole genome shotgun (WGS) entry which is preliminary data.</text>
</comment>
<organism evidence="4">
    <name type="scientific">Desulfurivibrio alkaliphilus</name>
    <dbReference type="NCBI Taxonomy" id="427923"/>
    <lineage>
        <taxon>Bacteria</taxon>
        <taxon>Pseudomonadati</taxon>
        <taxon>Thermodesulfobacteriota</taxon>
        <taxon>Desulfobulbia</taxon>
        <taxon>Desulfobulbales</taxon>
        <taxon>Desulfobulbaceae</taxon>
        <taxon>Desulfurivibrio</taxon>
    </lineage>
</organism>
<comment type="similarity">
    <text evidence="1">Belongs to the ComF/GntX family.</text>
</comment>
<dbReference type="InterPro" id="IPR051910">
    <property type="entry name" value="ComF/GntX_DNA_util-trans"/>
</dbReference>
<sequence>MTTIPLSQLPVLSAREGMVRRGSAAWTRAFFDLLFPPRCLGCQAPLPHSLPPLFCGDCIGQIHLLASPLCSRCGLPLPGGTGADHHCGTCLRKPPHYQKARAAVFYDPPMAKAIQAWKYGGDLAGLATFAALARHAPAVAQLAVCDYILPVPLHLRRLRQRGFNQALLLARILFPWNQNKIRTDLLLRQRWTEPQTGMDGRRRRLNLRGAFTLPQPDKVKNRRILLVDDVFTTGSTVNECAQMLAAAGAATIEVLTLARVRE</sequence>
<dbReference type="InterPro" id="IPR000836">
    <property type="entry name" value="PRTase_dom"/>
</dbReference>
<dbReference type="AlphaFoldDB" id="A0A7C2XEZ8"/>
<name>A0A7C2XEZ8_9BACT</name>
<reference evidence="4" key="1">
    <citation type="journal article" date="2020" name="mSystems">
        <title>Genome- and Community-Level Interaction Insights into Carbon Utilization and Element Cycling Functions of Hydrothermarchaeota in Hydrothermal Sediment.</title>
        <authorList>
            <person name="Zhou Z."/>
            <person name="Liu Y."/>
            <person name="Xu W."/>
            <person name="Pan J."/>
            <person name="Luo Z.H."/>
            <person name="Li M."/>
        </authorList>
    </citation>
    <scope>NUCLEOTIDE SEQUENCE [LARGE SCALE GENOMIC DNA]</scope>
    <source>
        <strain evidence="4">SpSt-1224</strain>
    </source>
</reference>
<dbReference type="Pfam" id="PF18912">
    <property type="entry name" value="DZR_2"/>
    <property type="match status" value="1"/>
</dbReference>
<dbReference type="SUPFAM" id="SSF53271">
    <property type="entry name" value="PRTase-like"/>
    <property type="match status" value="1"/>
</dbReference>
<feature type="domain" description="Phosphoribosyltransferase" evidence="2">
    <location>
        <begin position="215"/>
        <end position="260"/>
    </location>
</feature>
<dbReference type="Proteomes" id="UP000885986">
    <property type="component" value="Unassembled WGS sequence"/>
</dbReference>
<protein>
    <submittedName>
        <fullName evidence="4">ComF family protein</fullName>
    </submittedName>
</protein>